<evidence type="ECO:0000313" key="8">
    <source>
        <dbReference type="EMBL" id="SFG24476.1"/>
    </source>
</evidence>
<dbReference type="Pfam" id="PF00589">
    <property type="entry name" value="Phage_integrase"/>
    <property type="match status" value="1"/>
</dbReference>
<dbReference type="GO" id="GO:0006310">
    <property type="term" value="P:DNA recombination"/>
    <property type="evidence" value="ECO:0007669"/>
    <property type="project" value="UniProtKB-KW"/>
</dbReference>
<dbReference type="AlphaFoldDB" id="A0A1I2QFD8"/>
<feature type="domain" description="Core-binding (CB)" evidence="7">
    <location>
        <begin position="98"/>
        <end position="179"/>
    </location>
</feature>
<dbReference type="InterPro" id="IPR011010">
    <property type="entry name" value="DNA_brk_join_enz"/>
</dbReference>
<proteinExistence type="inferred from homology"/>
<feature type="domain" description="Tyr recombinase" evidence="6">
    <location>
        <begin position="203"/>
        <end position="383"/>
    </location>
</feature>
<dbReference type="InterPro" id="IPR050808">
    <property type="entry name" value="Phage_Integrase"/>
</dbReference>
<dbReference type="InterPro" id="IPR010998">
    <property type="entry name" value="Integrase_recombinase_N"/>
</dbReference>
<dbReference type="InterPro" id="IPR002104">
    <property type="entry name" value="Integrase_catalytic"/>
</dbReference>
<name>A0A1I2QFD8_9GAMM</name>
<dbReference type="OrthoDB" id="9795573at2"/>
<reference evidence="9" key="1">
    <citation type="submission" date="2016-10" db="EMBL/GenBank/DDBJ databases">
        <authorList>
            <person name="Varghese N."/>
            <person name="Submissions S."/>
        </authorList>
    </citation>
    <scope>NUCLEOTIDE SEQUENCE [LARGE SCALE GENOMIC DNA]</scope>
    <source>
        <strain evidence="9">CGMCC 1.10971</strain>
    </source>
</reference>
<dbReference type="GO" id="GO:0015074">
    <property type="term" value="P:DNA integration"/>
    <property type="evidence" value="ECO:0007669"/>
    <property type="project" value="UniProtKB-KW"/>
</dbReference>
<gene>
    <name evidence="8" type="ORF">SAMN05216175_104287</name>
</gene>
<evidence type="ECO:0000313" key="9">
    <source>
        <dbReference type="Proteomes" id="UP000198623"/>
    </source>
</evidence>
<dbReference type="InterPro" id="IPR025166">
    <property type="entry name" value="Integrase_DNA_bind_dom"/>
</dbReference>
<dbReference type="PANTHER" id="PTHR30629:SF2">
    <property type="entry name" value="PROPHAGE INTEGRASE INTS-RELATED"/>
    <property type="match status" value="1"/>
</dbReference>
<dbReference type="PROSITE" id="PS51900">
    <property type="entry name" value="CB"/>
    <property type="match status" value="1"/>
</dbReference>
<dbReference type="InterPro" id="IPR013762">
    <property type="entry name" value="Integrase-like_cat_sf"/>
</dbReference>
<dbReference type="InterPro" id="IPR053876">
    <property type="entry name" value="Phage_int_M"/>
</dbReference>
<dbReference type="EMBL" id="FOOU01000004">
    <property type="protein sequence ID" value="SFG24476.1"/>
    <property type="molecule type" value="Genomic_DNA"/>
</dbReference>
<keyword evidence="9" id="KW-1185">Reference proteome</keyword>
<dbReference type="CDD" id="cd00801">
    <property type="entry name" value="INT_P4_C"/>
    <property type="match status" value="1"/>
</dbReference>
<dbReference type="GO" id="GO:0003677">
    <property type="term" value="F:DNA binding"/>
    <property type="evidence" value="ECO:0007669"/>
    <property type="project" value="UniProtKB-UniRule"/>
</dbReference>
<evidence type="ECO:0000259" key="7">
    <source>
        <dbReference type="PROSITE" id="PS51900"/>
    </source>
</evidence>
<sequence>MALTDTQIRQAKSREKAYRLSDAKGLYLEVTPAGSKCWRLKYRFSGKEKRLAIGMYPRITLKDARKATDLAKDQLEQGIDPSQAKKAKKANQTEAQLNNFETIALEWHKQQSANWSESYTDKVLRAIQRDLLPYMGTLSLDDITPPQLLAVLRRVEARGAIESAHRIKQVTGQVFRYAVATGRAKRDITPDLKGALATHKTQHFPAITDPAKVGKLLQMLDSYEGTSTVRAALKLAPLVFVRPKELRHAEWPEIDFEKAEWRIPAEKMKMGVDHIVPLSRQAIEVLEEQKLLTGHWGGYVFPSARSPRRPMSDNAILSAFRNMGISKEEMTGHGFRAMARTLLDEVLEERVELIEHQLAHAVKDSLGRAYNRTSHLAQRTKMMQRWADYLDQLRAQVQ</sequence>
<evidence type="ECO:0000256" key="4">
    <source>
        <dbReference type="ARBA" id="ARBA00023172"/>
    </source>
</evidence>
<dbReference type="InterPro" id="IPR044068">
    <property type="entry name" value="CB"/>
</dbReference>
<dbReference type="Proteomes" id="UP000198623">
    <property type="component" value="Unassembled WGS sequence"/>
</dbReference>
<keyword evidence="2" id="KW-0229">DNA integration</keyword>
<dbReference type="InterPro" id="IPR038488">
    <property type="entry name" value="Integrase_DNA-bd_sf"/>
</dbReference>
<evidence type="ECO:0000256" key="5">
    <source>
        <dbReference type="PROSITE-ProRule" id="PRU01248"/>
    </source>
</evidence>
<evidence type="ECO:0000256" key="3">
    <source>
        <dbReference type="ARBA" id="ARBA00023125"/>
    </source>
</evidence>
<dbReference type="STRING" id="1045558.SAMN05216175_104287"/>
<dbReference type="Gene3D" id="3.30.160.390">
    <property type="entry name" value="Integrase, DNA-binding domain"/>
    <property type="match status" value="1"/>
</dbReference>
<evidence type="ECO:0000259" key="6">
    <source>
        <dbReference type="PROSITE" id="PS51898"/>
    </source>
</evidence>
<dbReference type="PANTHER" id="PTHR30629">
    <property type="entry name" value="PROPHAGE INTEGRASE"/>
    <property type="match status" value="1"/>
</dbReference>
<dbReference type="Gene3D" id="1.10.150.130">
    <property type="match status" value="1"/>
</dbReference>
<dbReference type="PROSITE" id="PS51898">
    <property type="entry name" value="TYR_RECOMBINASE"/>
    <property type="match status" value="1"/>
</dbReference>
<dbReference type="Pfam" id="PF22022">
    <property type="entry name" value="Phage_int_M"/>
    <property type="match status" value="1"/>
</dbReference>
<comment type="similarity">
    <text evidence="1">Belongs to the 'phage' integrase family.</text>
</comment>
<evidence type="ECO:0000256" key="2">
    <source>
        <dbReference type="ARBA" id="ARBA00022908"/>
    </source>
</evidence>
<dbReference type="Pfam" id="PF13356">
    <property type="entry name" value="Arm-DNA-bind_3"/>
    <property type="match status" value="1"/>
</dbReference>
<keyword evidence="3 5" id="KW-0238">DNA-binding</keyword>
<evidence type="ECO:0000256" key="1">
    <source>
        <dbReference type="ARBA" id="ARBA00008857"/>
    </source>
</evidence>
<dbReference type="Gene3D" id="1.10.443.10">
    <property type="entry name" value="Intergrase catalytic core"/>
    <property type="match status" value="1"/>
</dbReference>
<protein>
    <submittedName>
        <fullName evidence="8">Integrase</fullName>
    </submittedName>
</protein>
<dbReference type="SUPFAM" id="SSF56349">
    <property type="entry name" value="DNA breaking-rejoining enzymes"/>
    <property type="match status" value="1"/>
</dbReference>
<keyword evidence="4" id="KW-0233">DNA recombination</keyword>
<dbReference type="RefSeq" id="WP_090726707.1">
    <property type="nucleotide sequence ID" value="NZ_FOOU01000004.1"/>
</dbReference>
<accession>A0A1I2QFD8</accession>
<organism evidence="8 9">
    <name type="scientific">Neptunomonas qingdaonensis</name>
    <dbReference type="NCBI Taxonomy" id="1045558"/>
    <lineage>
        <taxon>Bacteria</taxon>
        <taxon>Pseudomonadati</taxon>
        <taxon>Pseudomonadota</taxon>
        <taxon>Gammaproteobacteria</taxon>
        <taxon>Oceanospirillales</taxon>
        <taxon>Oceanospirillaceae</taxon>
        <taxon>Neptunomonas</taxon>
    </lineage>
</organism>